<evidence type="ECO:0000259" key="8">
    <source>
        <dbReference type="Pfam" id="PF02706"/>
    </source>
</evidence>
<evidence type="ECO:0000313" key="9">
    <source>
        <dbReference type="EMBL" id="VFR16760.1"/>
    </source>
</evidence>
<feature type="domain" description="Polysaccharide chain length determinant N-terminal" evidence="8">
    <location>
        <begin position="14"/>
        <end position="101"/>
    </location>
</feature>
<dbReference type="PANTHER" id="PTHR32309">
    <property type="entry name" value="TYROSINE-PROTEIN KINASE"/>
    <property type="match status" value="1"/>
</dbReference>
<proteinExistence type="predicted"/>
<dbReference type="EC" id="2.7.10.2" evidence="9"/>
<dbReference type="InterPro" id="IPR050445">
    <property type="entry name" value="Bact_polysacc_biosynth/exp"/>
</dbReference>
<feature type="transmembrane region" description="Helical" evidence="7">
    <location>
        <begin position="29"/>
        <end position="48"/>
    </location>
</feature>
<evidence type="ECO:0000256" key="3">
    <source>
        <dbReference type="ARBA" id="ARBA00022692"/>
    </source>
</evidence>
<evidence type="ECO:0000256" key="2">
    <source>
        <dbReference type="ARBA" id="ARBA00022475"/>
    </source>
</evidence>
<keyword evidence="5 7" id="KW-0472">Membrane</keyword>
<evidence type="ECO:0000256" key="7">
    <source>
        <dbReference type="SAM" id="Phobius"/>
    </source>
</evidence>
<dbReference type="AlphaFoldDB" id="A0A484NW15"/>
<evidence type="ECO:0000256" key="1">
    <source>
        <dbReference type="ARBA" id="ARBA00004651"/>
    </source>
</evidence>
<evidence type="ECO:0000256" key="4">
    <source>
        <dbReference type="ARBA" id="ARBA00022989"/>
    </source>
</evidence>
<name>A0A484NW15_9ZZZZ</name>
<reference evidence="9" key="1">
    <citation type="submission" date="2019-03" db="EMBL/GenBank/DDBJ databases">
        <authorList>
            <person name="Danneels B."/>
        </authorList>
    </citation>
    <scope>NUCLEOTIDE SEQUENCE</scope>
</reference>
<sequence length="473" mass="52225">MNVTPQYAADNGLFSLNQILAMIMARKTLVLRTIAAVMLVTLAIVMLLPRTWVAVSDLYIDSRDNDPLASRGFSPGLDESYMQTQIEMIRSQAVAERVIEALGLRQQEQYQKNLRSMGEVRAREKLLETLSRNTQVTSGRGNRVLAVSFSAPSPTQARDITNAIVRAYLEMSQAISSSAARSRTEQYNAQLEQLRTEADQLQDKLTQYQREHGIFNDKESDDLEVKRLEQMTATLLTLQNAIQEAEARNAATQRLLASGVRADELPSVAQLAAIAALKSSLVDTDRVMGDVRGSLGANHPRIRGLQQERNDLVGRINRAAKGALESQQAEVERLKAQQEALQGALETQRNRVLEQKLHYDRIAVYQRQLASVEQIYHAALQKYDGLLMASNINLGNVTVLRAAEAPSTHASPRTISSVVASVPVGAILALCLALLLELRQRRVRCTDDLVRGIGMPMLGRIGAPPFRPKAAKA</sequence>
<gene>
    <name evidence="9" type="ORF">AMP9_2475</name>
</gene>
<evidence type="ECO:0000256" key="6">
    <source>
        <dbReference type="SAM" id="Coils"/>
    </source>
</evidence>
<feature type="coiled-coil region" evidence="6">
    <location>
        <begin position="177"/>
        <end position="255"/>
    </location>
</feature>
<keyword evidence="9" id="KW-0418">Kinase</keyword>
<dbReference type="EMBL" id="CAADHY010000006">
    <property type="protein sequence ID" value="VFR16760.1"/>
    <property type="molecule type" value="Genomic_DNA"/>
</dbReference>
<dbReference type="Pfam" id="PF02706">
    <property type="entry name" value="Wzz"/>
    <property type="match status" value="1"/>
</dbReference>
<keyword evidence="6" id="KW-0175">Coiled coil</keyword>
<dbReference type="GO" id="GO:0005886">
    <property type="term" value="C:plasma membrane"/>
    <property type="evidence" value="ECO:0007669"/>
    <property type="project" value="UniProtKB-SubCell"/>
</dbReference>
<dbReference type="InterPro" id="IPR003856">
    <property type="entry name" value="LPS_length_determ_N"/>
</dbReference>
<organism evidence="9">
    <name type="scientific">plant metagenome</name>
    <dbReference type="NCBI Taxonomy" id="1297885"/>
    <lineage>
        <taxon>unclassified sequences</taxon>
        <taxon>metagenomes</taxon>
        <taxon>organismal metagenomes</taxon>
    </lineage>
</organism>
<keyword evidence="9" id="KW-0808">Transferase</keyword>
<dbReference type="GO" id="GO:0004715">
    <property type="term" value="F:non-membrane spanning protein tyrosine kinase activity"/>
    <property type="evidence" value="ECO:0007669"/>
    <property type="project" value="UniProtKB-EC"/>
</dbReference>
<feature type="transmembrane region" description="Helical" evidence="7">
    <location>
        <begin position="415"/>
        <end position="436"/>
    </location>
</feature>
<dbReference type="PANTHER" id="PTHR32309:SF13">
    <property type="entry name" value="FERRIC ENTEROBACTIN TRANSPORT PROTEIN FEPE"/>
    <property type="match status" value="1"/>
</dbReference>
<keyword evidence="2" id="KW-1003">Cell membrane</keyword>
<protein>
    <submittedName>
        <fullName evidence="9">Tyrosine-protein kinase Wzc</fullName>
        <ecNumber evidence="9">2.7.10.2</ecNumber>
    </submittedName>
</protein>
<accession>A0A484NW15</accession>
<keyword evidence="3 7" id="KW-0812">Transmembrane</keyword>
<keyword evidence="4 7" id="KW-1133">Transmembrane helix</keyword>
<comment type="subcellular location">
    <subcellularLocation>
        <location evidence="1">Cell membrane</location>
        <topology evidence="1">Multi-pass membrane protein</topology>
    </subcellularLocation>
</comment>
<feature type="coiled-coil region" evidence="6">
    <location>
        <begin position="317"/>
        <end position="351"/>
    </location>
</feature>
<evidence type="ECO:0000256" key="5">
    <source>
        <dbReference type="ARBA" id="ARBA00023136"/>
    </source>
</evidence>